<feature type="compositionally biased region" description="Basic and acidic residues" evidence="1">
    <location>
        <begin position="156"/>
        <end position="167"/>
    </location>
</feature>
<feature type="compositionally biased region" description="Basic and acidic residues" evidence="1">
    <location>
        <begin position="102"/>
        <end position="148"/>
    </location>
</feature>
<dbReference type="STRING" id="672.VV93_v1c42830"/>
<gene>
    <name evidence="2" type="ordered locus">VVA1371</name>
</gene>
<dbReference type="HOGENOM" id="CLU_135694_0_0_6"/>
<feature type="region of interest" description="Disordered" evidence="1">
    <location>
        <begin position="62"/>
        <end position="89"/>
    </location>
</feature>
<evidence type="ECO:0000313" key="2">
    <source>
        <dbReference type="EMBL" id="BAC97397.1"/>
    </source>
</evidence>
<accession>Q7MCL5</accession>
<proteinExistence type="predicted"/>
<dbReference type="eggNOG" id="ENOG5033HI4">
    <property type="taxonomic scope" value="Bacteria"/>
</dbReference>
<feature type="compositionally biased region" description="Basic and acidic residues" evidence="1">
    <location>
        <begin position="70"/>
        <end position="89"/>
    </location>
</feature>
<dbReference type="EMBL" id="BA000038">
    <property type="protein sequence ID" value="BAC97397.1"/>
    <property type="molecule type" value="Genomic_DNA"/>
</dbReference>
<evidence type="ECO:0000256" key="1">
    <source>
        <dbReference type="SAM" id="MobiDB-lite"/>
    </source>
</evidence>
<sequence>MTTGFLFGCDFVPQISTLILFISHRLSYAFLIVSTKEVLTMKALLISLVIGLATSPMALAEKPNWAGEGKPSKEAVEQHAEEMMQKHCDKKDKECLKKLEKEQKKAAKEKGKKEEQKAMKEMNKQEKEARKQALKEKKQALKDQREKLEMEEENIEKELKQLEEDDE</sequence>
<name>Q7MCL5_VIBVY</name>
<protein>
    <submittedName>
        <fullName evidence="2">Uncharacterized protein</fullName>
    </submittedName>
</protein>
<feature type="region of interest" description="Disordered" evidence="1">
    <location>
        <begin position="102"/>
        <end position="167"/>
    </location>
</feature>
<evidence type="ECO:0000313" key="3">
    <source>
        <dbReference type="Proteomes" id="UP000002675"/>
    </source>
</evidence>
<dbReference type="AlphaFoldDB" id="Q7MCL5"/>
<dbReference type="Proteomes" id="UP000002675">
    <property type="component" value="Chromosome II"/>
</dbReference>
<dbReference type="KEGG" id="vvy:VVA1371"/>
<reference evidence="2 3" key="1">
    <citation type="journal article" date="2003" name="Genome Res.">
        <title>Comparative genome analysis of Vibrio vulnificus, a marine pathogen.</title>
        <authorList>
            <person name="Chen C.Y."/>
            <person name="Wu K.M."/>
            <person name="Chang Y.C."/>
            <person name="Chang C.H."/>
            <person name="Tsai H.C."/>
            <person name="Liao T.L."/>
            <person name="Liu Y.M."/>
            <person name="Chen H.J."/>
            <person name="Shen A.B."/>
            <person name="Li J.C."/>
            <person name="Su T.L."/>
            <person name="Shao C.P."/>
            <person name="Lee C.T."/>
            <person name="Hor L.I."/>
            <person name="Tsai S.F."/>
        </authorList>
    </citation>
    <scope>NUCLEOTIDE SEQUENCE [LARGE SCALE GENOMIC DNA]</scope>
    <source>
        <strain evidence="2 3">YJ016</strain>
    </source>
</reference>
<organism evidence="2 3">
    <name type="scientific">Vibrio vulnificus (strain YJ016)</name>
    <dbReference type="NCBI Taxonomy" id="196600"/>
    <lineage>
        <taxon>Bacteria</taxon>
        <taxon>Pseudomonadati</taxon>
        <taxon>Pseudomonadota</taxon>
        <taxon>Gammaproteobacteria</taxon>
        <taxon>Vibrionales</taxon>
        <taxon>Vibrionaceae</taxon>
        <taxon>Vibrio</taxon>
    </lineage>
</organism>